<sequence>MLRHLTDDTISEIRHVCVDDYRIDRDPLVYQFLALALGLLQGLHIDRLAVLGTRYPYNSYDWLEGLLENTSGWKELNFVTRNADLSAWIHDVIKQVPITAFRCSKLGIEGDICSYWQRELDDRDGEMTTPLVRAHRLVNARVPVSPSHTEFEKVSDSQTLQSL</sequence>
<evidence type="ECO:0000313" key="2">
    <source>
        <dbReference type="Proteomes" id="UP000319160"/>
    </source>
</evidence>
<protein>
    <submittedName>
        <fullName evidence="1">Uncharacterized protein</fullName>
    </submittedName>
</protein>
<accession>A0A553IFT9</accession>
<dbReference type="AlphaFoldDB" id="A0A553IFT9"/>
<evidence type="ECO:0000313" key="1">
    <source>
        <dbReference type="EMBL" id="TRX99051.1"/>
    </source>
</evidence>
<name>A0A553IFT9_9PEZI</name>
<dbReference type="EMBL" id="VFLP01000001">
    <property type="protein sequence ID" value="TRX99051.1"/>
    <property type="molecule type" value="Genomic_DNA"/>
</dbReference>
<dbReference type="Proteomes" id="UP000319160">
    <property type="component" value="Unassembled WGS sequence"/>
</dbReference>
<organism evidence="1 2">
    <name type="scientific">Xylaria flabelliformis</name>
    <dbReference type="NCBI Taxonomy" id="2512241"/>
    <lineage>
        <taxon>Eukaryota</taxon>
        <taxon>Fungi</taxon>
        <taxon>Dikarya</taxon>
        <taxon>Ascomycota</taxon>
        <taxon>Pezizomycotina</taxon>
        <taxon>Sordariomycetes</taxon>
        <taxon>Xylariomycetidae</taxon>
        <taxon>Xylariales</taxon>
        <taxon>Xylariaceae</taxon>
        <taxon>Xylaria</taxon>
    </lineage>
</organism>
<comment type="caution">
    <text evidence="1">The sequence shown here is derived from an EMBL/GenBank/DDBJ whole genome shotgun (WGS) entry which is preliminary data.</text>
</comment>
<keyword evidence="2" id="KW-1185">Reference proteome</keyword>
<reference evidence="2" key="1">
    <citation type="submission" date="2019-06" db="EMBL/GenBank/DDBJ databases">
        <title>Draft genome sequence of the griseofulvin-producing fungus Xylaria cubensis strain G536.</title>
        <authorList>
            <person name="Mead M.E."/>
            <person name="Raja H.A."/>
            <person name="Steenwyk J.L."/>
            <person name="Knowles S.L."/>
            <person name="Oberlies N.H."/>
            <person name="Rokas A."/>
        </authorList>
    </citation>
    <scope>NUCLEOTIDE SEQUENCE [LARGE SCALE GENOMIC DNA]</scope>
    <source>
        <strain evidence="2">G536</strain>
    </source>
</reference>
<gene>
    <name evidence="1" type="ORF">FHL15_000393</name>
</gene>
<proteinExistence type="predicted"/>
<dbReference type="OrthoDB" id="72726at2759"/>